<dbReference type="EMBL" id="QBIY01013352">
    <property type="protein sequence ID" value="RXN07139.1"/>
    <property type="molecule type" value="Genomic_DNA"/>
</dbReference>
<organism evidence="2 3">
    <name type="scientific">Labeo rohita</name>
    <name type="common">Indian major carp</name>
    <name type="synonym">Cyprinus rohita</name>
    <dbReference type="NCBI Taxonomy" id="84645"/>
    <lineage>
        <taxon>Eukaryota</taxon>
        <taxon>Metazoa</taxon>
        <taxon>Chordata</taxon>
        <taxon>Craniata</taxon>
        <taxon>Vertebrata</taxon>
        <taxon>Euteleostomi</taxon>
        <taxon>Actinopterygii</taxon>
        <taxon>Neopterygii</taxon>
        <taxon>Teleostei</taxon>
        <taxon>Ostariophysi</taxon>
        <taxon>Cypriniformes</taxon>
        <taxon>Cyprinidae</taxon>
        <taxon>Labeoninae</taxon>
        <taxon>Labeonini</taxon>
        <taxon>Labeo</taxon>
    </lineage>
</organism>
<reference evidence="2 3" key="1">
    <citation type="submission" date="2018-03" db="EMBL/GenBank/DDBJ databases">
        <title>Draft genome sequence of Rohu Carp (Labeo rohita).</title>
        <authorList>
            <person name="Das P."/>
            <person name="Kushwaha B."/>
            <person name="Joshi C.G."/>
            <person name="Kumar D."/>
            <person name="Nagpure N.S."/>
            <person name="Sahoo L."/>
            <person name="Das S.P."/>
            <person name="Bit A."/>
            <person name="Patnaik S."/>
            <person name="Meher P.K."/>
            <person name="Jayasankar P."/>
            <person name="Koringa P.G."/>
            <person name="Patel N.V."/>
            <person name="Hinsu A.T."/>
            <person name="Kumar R."/>
            <person name="Pandey M."/>
            <person name="Agarwal S."/>
            <person name="Srivastava S."/>
            <person name="Singh M."/>
            <person name="Iquebal M.A."/>
            <person name="Jaiswal S."/>
            <person name="Angadi U.B."/>
            <person name="Kumar N."/>
            <person name="Raza M."/>
            <person name="Shah T.M."/>
            <person name="Rai A."/>
            <person name="Jena J.K."/>
        </authorList>
    </citation>
    <scope>NUCLEOTIDE SEQUENCE [LARGE SCALE GENOMIC DNA]</scope>
    <source>
        <strain evidence="2">DASCIFA01</strain>
        <tissue evidence="2">Testis</tissue>
    </source>
</reference>
<evidence type="ECO:0000313" key="3">
    <source>
        <dbReference type="Proteomes" id="UP000290572"/>
    </source>
</evidence>
<protein>
    <submittedName>
        <fullName evidence="2">Uncharacterized protein</fullName>
    </submittedName>
</protein>
<keyword evidence="3" id="KW-1185">Reference proteome</keyword>
<accession>A0A498LFU6</accession>
<name>A0A498LFU6_LABRO</name>
<sequence>MRAWAELRQRSGNHLVTSPPLARKRSQWRFGPGGRRDDGDGLPTAKGAECDPLARPKSLFEKRKRTPHKVRKKSSKQNSPISWTADAFIWRYKGEGPDEQLRHEEGQFGTRGFWVTFGGDSERRPTHGYSKQMKKKEFETYILTAVNAAYAIARLGSDANAKVKGSDIVPPRYIPIGCY</sequence>
<feature type="compositionally biased region" description="Basic residues" evidence="1">
    <location>
        <begin position="62"/>
        <end position="75"/>
    </location>
</feature>
<feature type="region of interest" description="Disordered" evidence="1">
    <location>
        <begin position="1"/>
        <end position="80"/>
    </location>
</feature>
<evidence type="ECO:0000256" key="1">
    <source>
        <dbReference type="SAM" id="MobiDB-lite"/>
    </source>
</evidence>
<gene>
    <name evidence="2" type="ORF">ROHU_032529</name>
</gene>
<dbReference type="Proteomes" id="UP000290572">
    <property type="component" value="Unassembled WGS sequence"/>
</dbReference>
<comment type="caution">
    <text evidence="2">The sequence shown here is derived from an EMBL/GenBank/DDBJ whole genome shotgun (WGS) entry which is preliminary data.</text>
</comment>
<dbReference type="AlphaFoldDB" id="A0A498LFU6"/>
<feature type="compositionally biased region" description="Basic and acidic residues" evidence="1">
    <location>
        <begin position="48"/>
        <end position="61"/>
    </location>
</feature>
<proteinExistence type="predicted"/>
<evidence type="ECO:0000313" key="2">
    <source>
        <dbReference type="EMBL" id="RXN07139.1"/>
    </source>
</evidence>